<feature type="site" description="Important for substrate specificity" evidence="8">
    <location>
        <position position="192"/>
    </location>
</feature>
<dbReference type="PANTHER" id="PTHR20919">
    <property type="entry name" value="HOMOSERINE O-SUCCINYLTRANSFERASE"/>
    <property type="match status" value="1"/>
</dbReference>
<accession>A0A1E5H8R6</accession>
<dbReference type="InterPro" id="IPR029062">
    <property type="entry name" value="Class_I_gatase-like"/>
</dbReference>
<evidence type="ECO:0000313" key="10">
    <source>
        <dbReference type="EMBL" id="OEG21225.1"/>
    </source>
</evidence>
<evidence type="ECO:0000256" key="3">
    <source>
        <dbReference type="ARBA" id="ARBA00022605"/>
    </source>
</evidence>
<dbReference type="AlphaFoldDB" id="A0A1E5H8R6"/>
<reference evidence="11" key="1">
    <citation type="submission" date="2016-09" db="EMBL/GenBank/DDBJ databases">
        <authorList>
            <person name="Gulvik C.A."/>
        </authorList>
    </citation>
    <scope>NUCLEOTIDE SEQUENCE [LARGE SCALE GENOMIC DNA]</scope>
    <source>
        <strain evidence="11">LMG 26676</strain>
    </source>
</reference>
<dbReference type="EC" id="2.3.1.31" evidence="8"/>
<name>A0A1E5H8R6_9ENTE</name>
<protein>
    <recommendedName>
        <fullName evidence="8">Homoserine O-acetyltransferase</fullName>
        <shortName evidence="8">HAT</shortName>
        <ecNumber evidence="8">2.3.1.31</ecNumber>
    </recommendedName>
    <alternativeName>
        <fullName evidence="8">Homoserine transacetylase</fullName>
        <shortName evidence="8">HTA</shortName>
    </alternativeName>
</protein>
<comment type="pathway">
    <text evidence="8">Amino-acid biosynthesis; L-methionine biosynthesis via de novo pathway; O-acetyl-L-homoserine from L-homoserine: step 1/1.</text>
</comment>
<evidence type="ECO:0000256" key="7">
    <source>
        <dbReference type="ARBA" id="ARBA00049043"/>
    </source>
</evidence>
<sequence length="311" mass="36944">MPIRVPKELPAIKVLEKEKIFVMDEDRAMHQDIRPLEILILNLMPKKDETEVQLLRLLSNTPLQINVEFLHMSSHETKNTSSEHLNRFYHQFKEIRNEFYDGLIITGAPIEQIPFEQVDYWNELQEIFEWSKSHVFSTFHICWGAQAGLYYHHKIDKYLLNQKLTGIFEHDVLNHTWSILKGFDDIFYAPHSRYTGIKRSDVDRIEELEILVESREAGIFLIGNKNNRAFYATGHLEYDRETLEQEFKRDQQKGLSPSLPKNYFPNDNLADQPKLRWHMAASLLFSNWLNYAVYQNTPYDLTELLEEKNRK</sequence>
<dbReference type="GO" id="GO:0019281">
    <property type="term" value="P:L-methionine biosynthetic process from homoserine via O-succinyl-L-homoserine and cystathionine"/>
    <property type="evidence" value="ECO:0007669"/>
    <property type="project" value="InterPro"/>
</dbReference>
<comment type="similarity">
    <text evidence="8">Belongs to the MetA family.</text>
</comment>
<dbReference type="OrthoDB" id="9772423at2"/>
<feature type="site" description="Important for acyl-CoA specificity" evidence="8">
    <location>
        <position position="111"/>
    </location>
</feature>
<feature type="binding site" evidence="8">
    <location>
        <position position="163"/>
    </location>
    <ligand>
        <name>substrate</name>
    </ligand>
</feature>
<proteinExistence type="inferred from homology"/>
<comment type="subcellular location">
    <subcellularLocation>
        <location evidence="1 8">Cytoplasm</location>
    </subcellularLocation>
</comment>
<dbReference type="InterPro" id="IPR033752">
    <property type="entry name" value="MetA_family"/>
</dbReference>
<feature type="active site" evidence="8">
    <location>
        <position position="237"/>
    </location>
</feature>
<keyword evidence="4 8" id="KW-0808">Transferase</keyword>
<evidence type="ECO:0000256" key="8">
    <source>
        <dbReference type="HAMAP-Rule" id="MF_00295"/>
    </source>
</evidence>
<comment type="caution">
    <text evidence="8">Lacks conserved residue(s) required for the propagation of feature annotation.</text>
</comment>
<evidence type="ECO:0000313" key="11">
    <source>
        <dbReference type="Proteomes" id="UP000094469"/>
    </source>
</evidence>
<dbReference type="InterPro" id="IPR005697">
    <property type="entry name" value="HST_MetA"/>
</dbReference>
<dbReference type="CDD" id="cd03131">
    <property type="entry name" value="GATase1_HTS"/>
    <property type="match status" value="1"/>
</dbReference>
<organism evidence="10 11">
    <name type="scientific">Enterococcus ureilyticus</name>
    <dbReference type="NCBI Taxonomy" id="1131292"/>
    <lineage>
        <taxon>Bacteria</taxon>
        <taxon>Bacillati</taxon>
        <taxon>Bacillota</taxon>
        <taxon>Bacilli</taxon>
        <taxon>Lactobacillales</taxon>
        <taxon>Enterococcaceae</taxon>
        <taxon>Enterococcus</taxon>
    </lineage>
</organism>
<dbReference type="GO" id="GO:0008899">
    <property type="term" value="F:homoserine O-succinyltransferase activity"/>
    <property type="evidence" value="ECO:0007669"/>
    <property type="project" value="UniProtKB-UniRule"/>
</dbReference>
<dbReference type="HAMAP" id="MF_00295">
    <property type="entry name" value="MetA_acyltransf"/>
    <property type="match status" value="1"/>
</dbReference>
<feature type="binding site" evidence="8">
    <location>
        <position position="192"/>
    </location>
    <ligand>
        <name>substrate</name>
    </ligand>
</feature>
<comment type="caution">
    <text evidence="10">The sequence shown here is derived from an EMBL/GenBank/DDBJ whole genome shotgun (WGS) entry which is preliminary data.</text>
</comment>
<dbReference type="GO" id="GO:0005737">
    <property type="term" value="C:cytoplasm"/>
    <property type="evidence" value="ECO:0007669"/>
    <property type="project" value="UniProtKB-SubCell"/>
</dbReference>
<dbReference type="Pfam" id="PF04204">
    <property type="entry name" value="HTS"/>
    <property type="match status" value="1"/>
</dbReference>
<dbReference type="SUPFAM" id="SSF52317">
    <property type="entry name" value="Class I glutamine amidotransferase-like"/>
    <property type="match status" value="1"/>
</dbReference>
<feature type="binding site" evidence="8">
    <location>
        <position position="249"/>
    </location>
    <ligand>
        <name>substrate</name>
    </ligand>
</feature>
<dbReference type="Proteomes" id="UP000094469">
    <property type="component" value="Unassembled WGS sequence"/>
</dbReference>
<dbReference type="PANTHER" id="PTHR20919:SF0">
    <property type="entry name" value="HOMOSERINE O-SUCCINYLTRANSFERASE"/>
    <property type="match status" value="1"/>
</dbReference>
<keyword evidence="2 8" id="KW-0963">Cytoplasm</keyword>
<dbReference type="GO" id="GO:0004414">
    <property type="term" value="F:homoserine O-acetyltransferase activity"/>
    <property type="evidence" value="ECO:0007669"/>
    <property type="project" value="UniProtKB-EC"/>
</dbReference>
<dbReference type="Gene3D" id="3.40.50.880">
    <property type="match status" value="1"/>
</dbReference>
<dbReference type="RefSeq" id="WP_069641379.1">
    <property type="nucleotide sequence ID" value="NZ_JAFBEZ010000006.1"/>
</dbReference>
<gene>
    <name evidence="8" type="primary">metAA</name>
    <name evidence="10" type="ORF">BCR24_09095</name>
</gene>
<evidence type="ECO:0000256" key="9">
    <source>
        <dbReference type="PIRSR" id="PIRSR000450-1"/>
    </source>
</evidence>
<dbReference type="UniPathway" id="UPA00051">
    <property type="reaction ID" value="UER00074"/>
</dbReference>
<evidence type="ECO:0000256" key="5">
    <source>
        <dbReference type="ARBA" id="ARBA00023167"/>
    </source>
</evidence>
<evidence type="ECO:0000256" key="4">
    <source>
        <dbReference type="ARBA" id="ARBA00022679"/>
    </source>
</evidence>
<dbReference type="FunFam" id="3.40.50.880:FF:000004">
    <property type="entry name" value="Homoserine O-succinyltransferase"/>
    <property type="match status" value="1"/>
</dbReference>
<feature type="active site" description="Acyl-thioester intermediate" evidence="8 9">
    <location>
        <position position="142"/>
    </location>
</feature>
<evidence type="ECO:0000256" key="1">
    <source>
        <dbReference type="ARBA" id="ARBA00004496"/>
    </source>
</evidence>
<dbReference type="NCBIfam" id="TIGR01001">
    <property type="entry name" value="metA"/>
    <property type="match status" value="1"/>
</dbReference>
<keyword evidence="3 8" id="KW-0028">Amino-acid biosynthesis</keyword>
<keyword evidence="5 8" id="KW-0486">Methionine biosynthesis</keyword>
<dbReference type="STRING" id="1131292.BCR24_09095"/>
<keyword evidence="11" id="KW-1185">Reference proteome</keyword>
<dbReference type="PIRSF" id="PIRSF000450">
    <property type="entry name" value="H_ser_succinyltr"/>
    <property type="match status" value="1"/>
</dbReference>
<dbReference type="EMBL" id="MIKC01000041">
    <property type="protein sequence ID" value="OEG21225.1"/>
    <property type="molecule type" value="Genomic_DNA"/>
</dbReference>
<evidence type="ECO:0000256" key="6">
    <source>
        <dbReference type="ARBA" id="ARBA00023315"/>
    </source>
</evidence>
<feature type="active site" description="Proton acceptor" evidence="8">
    <location>
        <position position="235"/>
    </location>
</feature>
<evidence type="ECO:0000256" key="2">
    <source>
        <dbReference type="ARBA" id="ARBA00022490"/>
    </source>
</evidence>
<comment type="catalytic activity">
    <reaction evidence="7 8">
        <text>L-homoserine + acetyl-CoA = O-acetyl-L-homoserine + CoA</text>
        <dbReference type="Rhea" id="RHEA:13701"/>
        <dbReference type="ChEBI" id="CHEBI:57287"/>
        <dbReference type="ChEBI" id="CHEBI:57288"/>
        <dbReference type="ChEBI" id="CHEBI:57476"/>
        <dbReference type="ChEBI" id="CHEBI:57716"/>
        <dbReference type="EC" id="2.3.1.31"/>
    </reaction>
</comment>
<keyword evidence="6 8" id="KW-0012">Acyltransferase</keyword>
<comment type="function">
    <text evidence="8">Transfers an acetyl group from acetyl-CoA to L-homoserine, forming acetyl-L-homoserine.</text>
</comment>